<dbReference type="RefSeq" id="WP_002451051.1">
    <property type="nucleotide sequence ID" value="NZ_CP054017.1"/>
</dbReference>
<gene>
    <name evidence="1" type="ORF">BU085_06325</name>
</gene>
<dbReference type="STRING" id="1194526.A284_10225"/>
<dbReference type="AlphaFoldDB" id="A0A2T4Q0F8"/>
<dbReference type="EMBL" id="PZEV01000017">
    <property type="protein sequence ID" value="PTI51074.1"/>
    <property type="molecule type" value="Genomic_DNA"/>
</dbReference>
<evidence type="ECO:0000313" key="1">
    <source>
        <dbReference type="EMBL" id="PTI51074.1"/>
    </source>
</evidence>
<comment type="caution">
    <text evidence="1">The sequence shown here is derived from an EMBL/GenBank/DDBJ whole genome shotgun (WGS) entry which is preliminary data.</text>
</comment>
<name>A0A2T4Q0F8_STAWA</name>
<dbReference type="Pfam" id="PF11148">
    <property type="entry name" value="DUF2922"/>
    <property type="match status" value="1"/>
</dbReference>
<proteinExistence type="predicted"/>
<organism evidence="1 2">
    <name type="scientific">Staphylococcus warneri</name>
    <dbReference type="NCBI Taxonomy" id="1292"/>
    <lineage>
        <taxon>Bacteria</taxon>
        <taxon>Bacillati</taxon>
        <taxon>Bacillota</taxon>
        <taxon>Bacilli</taxon>
        <taxon>Bacillales</taxon>
        <taxon>Staphylococcaceae</taxon>
        <taxon>Staphylococcus</taxon>
    </lineage>
</organism>
<dbReference type="Proteomes" id="UP000240717">
    <property type="component" value="Unassembled WGS sequence"/>
</dbReference>
<evidence type="ECO:0000313" key="2">
    <source>
        <dbReference type="Proteomes" id="UP000240717"/>
    </source>
</evidence>
<reference evidence="1 2" key="1">
    <citation type="journal article" date="2016" name="Front. Microbiol.">
        <title>Comprehensive Phylogenetic Analysis of Bovine Non-aureus Staphylococci Species Based on Whole-Genome Sequencing.</title>
        <authorList>
            <person name="Naushad S."/>
            <person name="Barkema H.W."/>
            <person name="Luby C."/>
            <person name="Condas L.A."/>
            <person name="Nobrega D.B."/>
            <person name="Carson D.A."/>
            <person name="De Buck J."/>
        </authorList>
    </citation>
    <scope>NUCLEOTIDE SEQUENCE [LARGE SCALE GENOMIC DNA]</scope>
    <source>
        <strain evidence="1 2">SNUC 2993</strain>
    </source>
</reference>
<dbReference type="InterPro" id="IPR021321">
    <property type="entry name" value="DUF2922"/>
</dbReference>
<sequence length="73" mass="8336">MKTTLDLVFKSNLDKPIKLQIPENDSTLTEQVVKESMDQLLKLDILKSNVGTIHKVYAAYIVSKNTQILFENK</sequence>
<protein>
    <submittedName>
        <fullName evidence="1">DUF2922 domain-containing protein</fullName>
    </submittedName>
</protein>
<accession>A0A2T4Q0F8</accession>